<organism evidence="6 7">
    <name type="scientific">Schumannella luteola</name>
    <dbReference type="NCBI Taxonomy" id="472059"/>
    <lineage>
        <taxon>Bacteria</taxon>
        <taxon>Bacillati</taxon>
        <taxon>Actinomycetota</taxon>
        <taxon>Actinomycetes</taxon>
        <taxon>Micrococcales</taxon>
        <taxon>Microbacteriaceae</taxon>
        <taxon>Schumannella</taxon>
    </lineage>
</organism>
<dbReference type="InterPro" id="IPR004111">
    <property type="entry name" value="Repressor_TetR_C"/>
</dbReference>
<dbReference type="RefSeq" id="WP_179565720.1">
    <property type="nucleotide sequence ID" value="NZ_JACBZY010000001.1"/>
</dbReference>
<comment type="caution">
    <text evidence="6">The sequence shown here is derived from an EMBL/GenBank/DDBJ whole genome shotgun (WGS) entry which is preliminary data.</text>
</comment>
<dbReference type="InterPro" id="IPR009057">
    <property type="entry name" value="Homeodomain-like_sf"/>
</dbReference>
<keyword evidence="1" id="KW-0805">Transcription regulation</keyword>
<evidence type="ECO:0000256" key="1">
    <source>
        <dbReference type="ARBA" id="ARBA00023015"/>
    </source>
</evidence>
<gene>
    <name evidence="6" type="ORF">BJ979_000972</name>
</gene>
<keyword evidence="2 4" id="KW-0238">DNA-binding</keyword>
<name>A0A852Y5X6_9MICO</name>
<reference evidence="6 7" key="1">
    <citation type="submission" date="2020-07" db="EMBL/GenBank/DDBJ databases">
        <title>Sequencing the genomes of 1000 actinobacteria strains.</title>
        <authorList>
            <person name="Klenk H.-P."/>
        </authorList>
    </citation>
    <scope>NUCLEOTIDE SEQUENCE [LARGE SCALE GENOMIC DNA]</scope>
    <source>
        <strain evidence="6 7">DSM 23141</strain>
    </source>
</reference>
<dbReference type="SUPFAM" id="SSF48498">
    <property type="entry name" value="Tetracyclin repressor-like, C-terminal domain"/>
    <property type="match status" value="1"/>
</dbReference>
<dbReference type="GO" id="GO:0003677">
    <property type="term" value="F:DNA binding"/>
    <property type="evidence" value="ECO:0007669"/>
    <property type="project" value="UniProtKB-UniRule"/>
</dbReference>
<sequence>MSQSSANRSSTERTLRLRSITQNDVAAVGLDLAREGGLEAVTLRSVASRLGIATMSVYRFVGSKDELLDAVVLIAFDRLELPTLLEGTWQERIIAVMASWRDLLLVHPVVVELLVARPVPAQSAGLSRMIESVLAALEQAGVTGPAAGAAFWQIFSHTLGHVIFETPRRAIDADAQRAASERMRQTATDRGFARTRALATELTDVAARSPLEVSLQHLLDGLQVAQHPIVEVRPSPRG</sequence>
<feature type="domain" description="HTH tetR-type" evidence="5">
    <location>
        <begin position="19"/>
        <end position="79"/>
    </location>
</feature>
<evidence type="ECO:0000313" key="7">
    <source>
        <dbReference type="Proteomes" id="UP000553888"/>
    </source>
</evidence>
<proteinExistence type="predicted"/>
<dbReference type="Proteomes" id="UP000553888">
    <property type="component" value="Unassembled WGS sequence"/>
</dbReference>
<feature type="DNA-binding region" description="H-T-H motif" evidence="4">
    <location>
        <begin position="42"/>
        <end position="61"/>
    </location>
</feature>
<accession>A0A852Y5X6</accession>
<dbReference type="GO" id="GO:0045892">
    <property type="term" value="P:negative regulation of DNA-templated transcription"/>
    <property type="evidence" value="ECO:0007669"/>
    <property type="project" value="InterPro"/>
</dbReference>
<dbReference type="EMBL" id="JACBZY010000001">
    <property type="protein sequence ID" value="NYG98346.1"/>
    <property type="molecule type" value="Genomic_DNA"/>
</dbReference>
<dbReference type="SUPFAM" id="SSF46689">
    <property type="entry name" value="Homeodomain-like"/>
    <property type="match status" value="1"/>
</dbReference>
<dbReference type="Pfam" id="PF02909">
    <property type="entry name" value="TetR_C_1"/>
    <property type="match status" value="1"/>
</dbReference>
<evidence type="ECO:0000256" key="3">
    <source>
        <dbReference type="ARBA" id="ARBA00023163"/>
    </source>
</evidence>
<dbReference type="PROSITE" id="PS50977">
    <property type="entry name" value="HTH_TETR_2"/>
    <property type="match status" value="1"/>
</dbReference>
<dbReference type="AlphaFoldDB" id="A0A852Y5X6"/>
<dbReference type="InterPro" id="IPR036271">
    <property type="entry name" value="Tet_transcr_reg_TetR-rel_C_sf"/>
</dbReference>
<evidence type="ECO:0000256" key="4">
    <source>
        <dbReference type="PROSITE-ProRule" id="PRU00335"/>
    </source>
</evidence>
<dbReference type="InterPro" id="IPR001647">
    <property type="entry name" value="HTH_TetR"/>
</dbReference>
<keyword evidence="3" id="KW-0804">Transcription</keyword>
<dbReference type="Gene3D" id="1.10.357.10">
    <property type="entry name" value="Tetracycline Repressor, domain 2"/>
    <property type="match status" value="1"/>
</dbReference>
<evidence type="ECO:0000259" key="5">
    <source>
        <dbReference type="PROSITE" id="PS50977"/>
    </source>
</evidence>
<protein>
    <submittedName>
        <fullName evidence="6">AcrR family transcriptional regulator</fullName>
    </submittedName>
</protein>
<evidence type="ECO:0000256" key="2">
    <source>
        <dbReference type="ARBA" id="ARBA00023125"/>
    </source>
</evidence>
<dbReference type="Pfam" id="PF00440">
    <property type="entry name" value="TetR_N"/>
    <property type="match status" value="1"/>
</dbReference>
<keyword evidence="7" id="KW-1185">Reference proteome</keyword>
<evidence type="ECO:0000313" key="6">
    <source>
        <dbReference type="EMBL" id="NYG98346.1"/>
    </source>
</evidence>